<accession>A0ACB5U9W6</accession>
<gene>
    <name evidence="1" type="ORF">Amon02_001223100</name>
</gene>
<reference evidence="1" key="1">
    <citation type="submission" date="2023-04" db="EMBL/GenBank/DDBJ databases">
        <title>Ambrosiozyma monospora NBRC 10751.</title>
        <authorList>
            <person name="Ichikawa N."/>
            <person name="Sato H."/>
            <person name="Tonouchi N."/>
        </authorList>
    </citation>
    <scope>NUCLEOTIDE SEQUENCE</scope>
    <source>
        <strain evidence="1">NBRC 10751</strain>
    </source>
</reference>
<proteinExistence type="predicted"/>
<comment type="caution">
    <text evidence="1">The sequence shown here is derived from an EMBL/GenBank/DDBJ whole genome shotgun (WGS) entry which is preliminary data.</text>
</comment>
<organism evidence="1 2">
    <name type="scientific">Ambrosiozyma monospora</name>
    <name type="common">Yeast</name>
    <name type="synonym">Endomycopsis monosporus</name>
    <dbReference type="NCBI Taxonomy" id="43982"/>
    <lineage>
        <taxon>Eukaryota</taxon>
        <taxon>Fungi</taxon>
        <taxon>Dikarya</taxon>
        <taxon>Ascomycota</taxon>
        <taxon>Saccharomycotina</taxon>
        <taxon>Pichiomycetes</taxon>
        <taxon>Pichiales</taxon>
        <taxon>Pichiaceae</taxon>
        <taxon>Ambrosiozyma</taxon>
    </lineage>
</organism>
<keyword evidence="2" id="KW-1185">Reference proteome</keyword>
<sequence>MAQQLRPTLGVSPSKETFVSNTSSHGGPTTHDERELVATLSDLDIPKRSEKRQSSSISSIPPEVLQGLIPQSEANGLDNCTIVGAAKPKSVLKNSSNASLGASASQNKIYSSQSTAENTRLNALNSSSSVNLAQPVSTSSSITSSKYLTGGNPTARRPSALITPNERSQPSRSTGPGPRDPRLKNSNSTAAKRQQQLVGTTQQPASQNHHLAAATIAAQQHDAAQLSPLQNSNPRYKINAAPKNRSTTITSATTATETKAGT</sequence>
<dbReference type="Proteomes" id="UP001165064">
    <property type="component" value="Unassembled WGS sequence"/>
</dbReference>
<evidence type="ECO:0000313" key="1">
    <source>
        <dbReference type="EMBL" id="GMF05146.1"/>
    </source>
</evidence>
<evidence type="ECO:0000313" key="2">
    <source>
        <dbReference type="Proteomes" id="UP001165064"/>
    </source>
</evidence>
<protein>
    <submittedName>
        <fullName evidence="1">Unnamed protein product</fullName>
    </submittedName>
</protein>
<dbReference type="EMBL" id="BSXS01014223">
    <property type="protein sequence ID" value="GMF05146.1"/>
    <property type="molecule type" value="Genomic_DNA"/>
</dbReference>
<name>A0ACB5U9W6_AMBMO</name>